<dbReference type="Proteomes" id="UP000611945">
    <property type="component" value="Unassembled WGS sequence"/>
</dbReference>
<feature type="domain" description="NADPH-dependent FMN reductase-like" evidence="3">
    <location>
        <begin position="5"/>
        <end position="148"/>
    </location>
</feature>
<comment type="caution">
    <text evidence="4">The sequence shown here is derived from an EMBL/GenBank/DDBJ whole genome shotgun (WGS) entry which is preliminary data.</text>
</comment>
<sequence length="190" mass="20864">MASYKVGYFVGSLSSTSINRRLAQALTRLAPPELQLVEIPIKDLPVYSQDYDADYPPVARTFKQAIADCDALLFVTPEFNRSIPGGLKNAIDWASRPWGQNSLAHKPSGVIGTSPGAIGTAVAQSQLRGVLCYCNSPLMNTVEAYIHFKEGLITADGEVTNESTREFLRNYMTELHAFIVRVLTVLPRTT</sequence>
<evidence type="ECO:0000256" key="2">
    <source>
        <dbReference type="ARBA" id="ARBA00022643"/>
    </source>
</evidence>
<dbReference type="Pfam" id="PF03358">
    <property type="entry name" value="FMN_red"/>
    <property type="match status" value="1"/>
</dbReference>
<evidence type="ECO:0000259" key="3">
    <source>
        <dbReference type="Pfam" id="PF03358"/>
    </source>
</evidence>
<keyword evidence="5" id="KW-1185">Reference proteome</keyword>
<reference evidence="4 5" key="1">
    <citation type="submission" date="2020-08" db="EMBL/GenBank/DDBJ databases">
        <title>A Genomic Blueprint of the Chicken Gut Microbiome.</title>
        <authorList>
            <person name="Gilroy R."/>
            <person name="Ravi A."/>
            <person name="Getino M."/>
            <person name="Pursley I."/>
            <person name="Horton D.L."/>
            <person name="Alikhan N.-F."/>
            <person name="Baker D."/>
            <person name="Gharbi K."/>
            <person name="Hall N."/>
            <person name="Watson M."/>
            <person name="Adriaenssens E.M."/>
            <person name="Foster-Nyarko E."/>
            <person name="Jarju S."/>
            <person name="Secka A."/>
            <person name="Antonio M."/>
            <person name="Oren A."/>
            <person name="Chaudhuri R."/>
            <person name="La Ragione R.M."/>
            <person name="Hildebrand F."/>
            <person name="Pallen M.J."/>
        </authorList>
    </citation>
    <scope>NUCLEOTIDE SEQUENCE [LARGE SCALE GENOMIC DNA]</scope>
    <source>
        <strain evidence="4 5">Sa2CUA2</strain>
    </source>
</reference>
<dbReference type="InterPro" id="IPR005025">
    <property type="entry name" value="FMN_Rdtase-like_dom"/>
</dbReference>
<dbReference type="InterPro" id="IPR050712">
    <property type="entry name" value="NAD(P)H-dep_reductase"/>
</dbReference>
<dbReference type="PANTHER" id="PTHR30543">
    <property type="entry name" value="CHROMATE REDUCTASE"/>
    <property type="match status" value="1"/>
</dbReference>
<dbReference type="EMBL" id="JACSQG010000009">
    <property type="protein sequence ID" value="MBD7978415.1"/>
    <property type="molecule type" value="Genomic_DNA"/>
</dbReference>
<proteinExistence type="predicted"/>
<dbReference type="PANTHER" id="PTHR30543:SF21">
    <property type="entry name" value="NAD(P)H-DEPENDENT FMN REDUCTASE LOT6"/>
    <property type="match status" value="1"/>
</dbReference>
<evidence type="ECO:0000313" key="5">
    <source>
        <dbReference type="Proteomes" id="UP000611945"/>
    </source>
</evidence>
<comment type="cofactor">
    <cofactor evidence="1">
        <name>FMN</name>
        <dbReference type="ChEBI" id="CHEBI:58210"/>
    </cofactor>
</comment>
<dbReference type="Gene3D" id="3.40.50.360">
    <property type="match status" value="1"/>
</dbReference>
<keyword evidence="2" id="KW-0285">Flavoprotein</keyword>
<evidence type="ECO:0000313" key="4">
    <source>
        <dbReference type="EMBL" id="MBD7978415.1"/>
    </source>
</evidence>
<dbReference type="RefSeq" id="WP_251837201.1">
    <property type="nucleotide sequence ID" value="NZ_JACSQG010000009.1"/>
</dbReference>
<keyword evidence="2" id="KW-0288">FMN</keyword>
<name>A0ABR8TRK6_9PSED</name>
<gene>
    <name evidence="4" type="ORF">H9642_14620</name>
</gene>
<dbReference type="SUPFAM" id="SSF52218">
    <property type="entry name" value="Flavoproteins"/>
    <property type="match status" value="1"/>
</dbReference>
<evidence type="ECO:0000256" key="1">
    <source>
        <dbReference type="ARBA" id="ARBA00001917"/>
    </source>
</evidence>
<organism evidence="4 5">
    <name type="scientific">Serpens gallinarum</name>
    <dbReference type="NCBI Taxonomy" id="2763075"/>
    <lineage>
        <taxon>Bacteria</taxon>
        <taxon>Pseudomonadati</taxon>
        <taxon>Pseudomonadota</taxon>
        <taxon>Gammaproteobacteria</taxon>
        <taxon>Pseudomonadales</taxon>
        <taxon>Pseudomonadaceae</taxon>
        <taxon>Pseudomonas</taxon>
    </lineage>
</organism>
<dbReference type="InterPro" id="IPR029039">
    <property type="entry name" value="Flavoprotein-like_sf"/>
</dbReference>
<accession>A0ABR8TRK6</accession>
<protein>
    <submittedName>
        <fullName evidence="4">NAD(P)H-dependent oxidoreductase</fullName>
    </submittedName>
</protein>